<feature type="domain" description="ABC transporter" evidence="6">
    <location>
        <begin position="67"/>
        <end position="303"/>
    </location>
</feature>
<dbReference type="EMBL" id="VUJW01000003">
    <property type="protein sequence ID" value="KAA1427878.1"/>
    <property type="molecule type" value="Genomic_DNA"/>
</dbReference>
<comment type="caution">
    <text evidence="7">The sequence shown here is derived from an EMBL/GenBank/DDBJ whole genome shotgun (WGS) entry which is preliminary data.</text>
</comment>
<evidence type="ECO:0000256" key="5">
    <source>
        <dbReference type="SAM" id="MobiDB-lite"/>
    </source>
</evidence>
<gene>
    <name evidence="7" type="ORF">F0U47_10700</name>
</gene>
<dbReference type="PROSITE" id="PS00211">
    <property type="entry name" value="ABC_TRANSPORTER_1"/>
    <property type="match status" value="1"/>
</dbReference>
<dbReference type="GO" id="GO:0005524">
    <property type="term" value="F:ATP binding"/>
    <property type="evidence" value="ECO:0007669"/>
    <property type="project" value="UniProtKB-KW"/>
</dbReference>
<keyword evidence="2" id="KW-0813">Transport</keyword>
<proteinExistence type="inferred from homology"/>
<accession>A0A5B1M5W9</accession>
<evidence type="ECO:0000313" key="7">
    <source>
        <dbReference type="EMBL" id="KAA1427878.1"/>
    </source>
</evidence>
<keyword evidence="4 7" id="KW-0067">ATP-binding</keyword>
<dbReference type="InterPro" id="IPR027417">
    <property type="entry name" value="P-loop_NTPase"/>
</dbReference>
<dbReference type="GO" id="GO:0016887">
    <property type="term" value="F:ATP hydrolysis activity"/>
    <property type="evidence" value="ECO:0007669"/>
    <property type="project" value="InterPro"/>
</dbReference>
<sequence length="312" mass="33817">MLRRQPLARQVLQGPERPRRQRRLGRPVRRLVLRQPLHRREGSGLLQGLRGPGLESRRLQPQSLGHLQPVSVVLSGIQCTYRIGDRPAVSIESLELTAGPVGLVGVNGAGKSTLLRTLAGARRPQAGSVTLGGEELYHRHRRTVVQQIGYMPQEIQFPAELRVTQVLAYVCWLRGIPSRTAKARTAGAIEAVGLTDRAGQLTGQLSGGMRRRLALAAALVSEPRLLLLDEPTTGLDPEQRAGVRAIISNLDQECLTVMSSHVMEDVASVTARIVVLHEGSVIYHGDTPAFVEERGGPGRSAEHAFLSTIAGS</sequence>
<evidence type="ECO:0000259" key="6">
    <source>
        <dbReference type="PROSITE" id="PS50893"/>
    </source>
</evidence>
<evidence type="ECO:0000256" key="1">
    <source>
        <dbReference type="ARBA" id="ARBA00005417"/>
    </source>
</evidence>
<dbReference type="Pfam" id="PF00005">
    <property type="entry name" value="ABC_tran"/>
    <property type="match status" value="1"/>
</dbReference>
<evidence type="ECO:0000256" key="2">
    <source>
        <dbReference type="ARBA" id="ARBA00022448"/>
    </source>
</evidence>
<dbReference type="PANTHER" id="PTHR43335:SF2">
    <property type="entry name" value="ABC TRANSPORTER, ATP-BINDING PROTEIN"/>
    <property type="match status" value="1"/>
</dbReference>
<dbReference type="SUPFAM" id="SSF52540">
    <property type="entry name" value="P-loop containing nucleoside triphosphate hydrolases"/>
    <property type="match status" value="1"/>
</dbReference>
<feature type="region of interest" description="Disordered" evidence="5">
    <location>
        <begin position="1"/>
        <end position="25"/>
    </location>
</feature>
<evidence type="ECO:0000313" key="8">
    <source>
        <dbReference type="Proteomes" id="UP000324351"/>
    </source>
</evidence>
<reference evidence="7 8" key="1">
    <citation type="submission" date="2019-09" db="EMBL/GenBank/DDBJ databases">
        <title>Nocardioides panacisoli sp. nov., isolated from the soil of a ginseng field.</title>
        <authorList>
            <person name="Cho C."/>
        </authorList>
    </citation>
    <scope>NUCLEOTIDE SEQUENCE [LARGE SCALE GENOMIC DNA]</scope>
    <source>
        <strain evidence="7 8">BN140041</strain>
    </source>
</reference>
<dbReference type="Proteomes" id="UP000324351">
    <property type="component" value="Unassembled WGS sequence"/>
</dbReference>
<dbReference type="InterPro" id="IPR003439">
    <property type="entry name" value="ABC_transporter-like_ATP-bd"/>
</dbReference>
<dbReference type="PROSITE" id="PS50893">
    <property type="entry name" value="ABC_TRANSPORTER_2"/>
    <property type="match status" value="1"/>
</dbReference>
<protein>
    <submittedName>
        <fullName evidence="7">ATP-binding cassette domain-containing protein</fullName>
    </submittedName>
</protein>
<reference evidence="7 8" key="2">
    <citation type="submission" date="2019-09" db="EMBL/GenBank/DDBJ databases">
        <authorList>
            <person name="Jin C."/>
        </authorList>
    </citation>
    <scope>NUCLEOTIDE SEQUENCE [LARGE SCALE GENOMIC DNA]</scope>
    <source>
        <strain evidence="7 8">BN140041</strain>
    </source>
</reference>
<evidence type="ECO:0000256" key="3">
    <source>
        <dbReference type="ARBA" id="ARBA00022741"/>
    </source>
</evidence>
<organism evidence="7 8">
    <name type="scientific">Nocardioides antri</name>
    <dbReference type="NCBI Taxonomy" id="2607659"/>
    <lineage>
        <taxon>Bacteria</taxon>
        <taxon>Bacillati</taxon>
        <taxon>Actinomycetota</taxon>
        <taxon>Actinomycetes</taxon>
        <taxon>Propionibacteriales</taxon>
        <taxon>Nocardioidaceae</taxon>
        <taxon>Nocardioides</taxon>
    </lineage>
</organism>
<keyword evidence="8" id="KW-1185">Reference proteome</keyword>
<dbReference type="PANTHER" id="PTHR43335">
    <property type="entry name" value="ABC TRANSPORTER, ATP-BINDING PROTEIN"/>
    <property type="match status" value="1"/>
</dbReference>
<name>A0A5B1M5W9_9ACTN</name>
<dbReference type="Gene3D" id="3.40.50.300">
    <property type="entry name" value="P-loop containing nucleotide triphosphate hydrolases"/>
    <property type="match status" value="1"/>
</dbReference>
<comment type="similarity">
    <text evidence="1">Belongs to the ABC transporter superfamily.</text>
</comment>
<keyword evidence="3" id="KW-0547">Nucleotide-binding</keyword>
<evidence type="ECO:0000256" key="4">
    <source>
        <dbReference type="ARBA" id="ARBA00022840"/>
    </source>
</evidence>
<dbReference type="InterPro" id="IPR017871">
    <property type="entry name" value="ABC_transporter-like_CS"/>
</dbReference>
<dbReference type="SMART" id="SM00382">
    <property type="entry name" value="AAA"/>
    <property type="match status" value="1"/>
</dbReference>
<dbReference type="InterPro" id="IPR003593">
    <property type="entry name" value="AAA+_ATPase"/>
</dbReference>
<dbReference type="AlphaFoldDB" id="A0A5B1M5W9"/>